<dbReference type="SUPFAM" id="SSF48726">
    <property type="entry name" value="Immunoglobulin"/>
    <property type="match status" value="2"/>
</dbReference>
<sequence length="445" mass="49422">IPEGPPHISASQVLLEGEAVDITCTSSKARPTPRLKLFVERSEIDTNFTTAFDNRTGLYNSVLKLHTFQKEWGNKKMWCQQLPDLDDLYTSTYMSNHIHVEYKYKLNPPLRMNLDVIDLVNPSKAFAVRCSTLDSNPVCNITWETSIENFKYDSHQHFISRYTSVSTISFNVTDVDFGKQITCGAECPDFLNTVSNSTTVIFAKKPSVAISSSSVLPVLPTSHLALTCASNAFPYGNITWQLLKAFNSVSSHKKLCLNASTCTYEMIASDVEQEYVCIAKNEHGSDRGSIIVTFDKGEPRKSGRGSFLWILLSGIAVVTLGMYEDVNIHQDGHHTYQGIVVASSNMPHELDAILSPGIYDEIDEINTSTAQAGTNLTTNATENRQCLIENSSPYANISQRIPTGTQMTEMTRYFSESNNPGSAMGETNLEGGEDYLHVIYRLNQT</sequence>
<dbReference type="InterPro" id="IPR007110">
    <property type="entry name" value="Ig-like_dom"/>
</dbReference>
<evidence type="ECO:0000313" key="4">
    <source>
        <dbReference type="Proteomes" id="UP001164746"/>
    </source>
</evidence>
<dbReference type="PANTHER" id="PTHR45889:SF8">
    <property type="entry name" value="IG-LIKE DOMAIN-CONTAINING PROTEIN"/>
    <property type="match status" value="1"/>
</dbReference>
<accession>A0ABY7EA80</accession>
<evidence type="ECO:0000259" key="2">
    <source>
        <dbReference type="PROSITE" id="PS50835"/>
    </source>
</evidence>
<feature type="domain" description="Ig-like" evidence="2">
    <location>
        <begin position="206"/>
        <end position="293"/>
    </location>
</feature>
<feature type="non-terminal residue" evidence="3">
    <location>
        <position position="445"/>
    </location>
</feature>
<dbReference type="InterPro" id="IPR013783">
    <property type="entry name" value="Ig-like_fold"/>
</dbReference>
<name>A0ABY7EA80_MYAAR</name>
<proteinExistence type="predicted"/>
<reference evidence="3" key="1">
    <citation type="submission" date="2022-11" db="EMBL/GenBank/DDBJ databases">
        <title>Centuries of genome instability and evolution in soft-shell clam transmissible cancer (bioRxiv).</title>
        <authorList>
            <person name="Hart S.F.M."/>
            <person name="Yonemitsu M.A."/>
            <person name="Giersch R.M."/>
            <person name="Beal B.F."/>
            <person name="Arriagada G."/>
            <person name="Davis B.W."/>
            <person name="Ostrander E.A."/>
            <person name="Goff S.P."/>
            <person name="Metzger M.J."/>
        </authorList>
    </citation>
    <scope>NUCLEOTIDE SEQUENCE</scope>
    <source>
        <strain evidence="3">MELC-2E11</strain>
        <tissue evidence="3">Siphon/mantle</tissue>
    </source>
</reference>
<gene>
    <name evidence="3" type="ORF">MAR_021259</name>
</gene>
<dbReference type="PANTHER" id="PTHR45889">
    <property type="entry name" value="IG-LIKE DOMAIN-CONTAINING PROTEIN"/>
    <property type="match status" value="1"/>
</dbReference>
<dbReference type="Proteomes" id="UP001164746">
    <property type="component" value="Chromosome 5"/>
</dbReference>
<evidence type="ECO:0000256" key="1">
    <source>
        <dbReference type="ARBA" id="ARBA00023157"/>
    </source>
</evidence>
<dbReference type="Gene3D" id="2.60.40.10">
    <property type="entry name" value="Immunoglobulins"/>
    <property type="match status" value="2"/>
</dbReference>
<dbReference type="PROSITE" id="PS50835">
    <property type="entry name" value="IG_LIKE"/>
    <property type="match status" value="1"/>
</dbReference>
<dbReference type="EMBL" id="CP111016">
    <property type="protein sequence ID" value="WAR05890.1"/>
    <property type="molecule type" value="Genomic_DNA"/>
</dbReference>
<protein>
    <recommendedName>
        <fullName evidence="2">Ig-like domain-containing protein</fullName>
    </recommendedName>
</protein>
<keyword evidence="1" id="KW-1015">Disulfide bond</keyword>
<dbReference type="InterPro" id="IPR013162">
    <property type="entry name" value="CD80_C2-set"/>
</dbReference>
<evidence type="ECO:0000313" key="3">
    <source>
        <dbReference type="EMBL" id="WAR05890.1"/>
    </source>
</evidence>
<dbReference type="InterPro" id="IPR036179">
    <property type="entry name" value="Ig-like_dom_sf"/>
</dbReference>
<dbReference type="Pfam" id="PF08205">
    <property type="entry name" value="C2-set_2"/>
    <property type="match status" value="1"/>
</dbReference>
<keyword evidence="4" id="KW-1185">Reference proteome</keyword>
<organism evidence="3 4">
    <name type="scientific">Mya arenaria</name>
    <name type="common">Soft-shell clam</name>
    <dbReference type="NCBI Taxonomy" id="6604"/>
    <lineage>
        <taxon>Eukaryota</taxon>
        <taxon>Metazoa</taxon>
        <taxon>Spiralia</taxon>
        <taxon>Lophotrochozoa</taxon>
        <taxon>Mollusca</taxon>
        <taxon>Bivalvia</taxon>
        <taxon>Autobranchia</taxon>
        <taxon>Heteroconchia</taxon>
        <taxon>Euheterodonta</taxon>
        <taxon>Imparidentia</taxon>
        <taxon>Neoheterodontei</taxon>
        <taxon>Myida</taxon>
        <taxon>Myoidea</taxon>
        <taxon>Myidae</taxon>
        <taxon>Mya</taxon>
    </lineage>
</organism>